<dbReference type="EC" id="5.4.99.5" evidence="1 3"/>
<dbReference type="GO" id="GO:0008652">
    <property type="term" value="P:amino acid biosynthetic process"/>
    <property type="evidence" value="ECO:0007669"/>
    <property type="project" value="UniProtKB-UniRule"/>
</dbReference>
<dbReference type="EMBL" id="AP025628">
    <property type="protein sequence ID" value="BDG60439.1"/>
    <property type="molecule type" value="Genomic_DNA"/>
</dbReference>
<organism evidence="4 5">
    <name type="scientific">Caldinitratiruptor microaerophilus</name>
    <dbReference type="NCBI Taxonomy" id="671077"/>
    <lineage>
        <taxon>Bacteria</taxon>
        <taxon>Bacillati</taxon>
        <taxon>Bacillota</taxon>
        <taxon>Clostridia</taxon>
        <taxon>Eubacteriales</taxon>
        <taxon>Symbiobacteriaceae</taxon>
        <taxon>Caldinitratiruptor</taxon>
    </lineage>
</organism>
<dbReference type="Pfam" id="PF07736">
    <property type="entry name" value="CM_1"/>
    <property type="match status" value="1"/>
</dbReference>
<evidence type="ECO:0000256" key="2">
    <source>
        <dbReference type="PIRSR" id="PIRSR005965-1"/>
    </source>
</evidence>
<evidence type="ECO:0000256" key="1">
    <source>
        <dbReference type="NCBIfam" id="TIGR01796"/>
    </source>
</evidence>
<gene>
    <name evidence="4" type="primary">aroH</name>
    <name evidence="4" type="ORF">caldi_15290</name>
</gene>
<dbReference type="KEGG" id="cmic:caldi_15290"/>
<comment type="catalytic activity">
    <reaction evidence="3">
        <text>chorismate = prephenate</text>
        <dbReference type="Rhea" id="RHEA:13897"/>
        <dbReference type="ChEBI" id="CHEBI:29748"/>
        <dbReference type="ChEBI" id="CHEBI:29934"/>
        <dbReference type="EC" id="5.4.99.5"/>
    </reaction>
</comment>
<dbReference type="InterPro" id="IPR008243">
    <property type="entry name" value="Chorismate_mutase_AroH"/>
</dbReference>
<dbReference type="Proteomes" id="UP001163687">
    <property type="component" value="Chromosome"/>
</dbReference>
<evidence type="ECO:0000313" key="4">
    <source>
        <dbReference type="EMBL" id="BDG60439.1"/>
    </source>
</evidence>
<feature type="binding site" evidence="2">
    <location>
        <position position="109"/>
    </location>
    <ligand>
        <name>prephenate</name>
        <dbReference type="ChEBI" id="CHEBI:29934"/>
    </ligand>
</feature>
<sequence length="125" mass="14212">MSFMIRGIRGATTVERNDSEEIIRATEELLEEMARQNEISPDDIASVFFTVTSELNATFPAEAARKRGWHLVPMLCATEIPVPGSLPMCIRVLIHVNTDRPPEAIRHVYLRRAVVLRPDWSGDRR</sequence>
<keyword evidence="3" id="KW-0413">Isomerase</keyword>
<dbReference type="PIRSF" id="PIRSF005965">
    <property type="entry name" value="Chor_mut_AroH"/>
    <property type="match status" value="1"/>
</dbReference>
<dbReference type="SUPFAM" id="SSF55298">
    <property type="entry name" value="YjgF-like"/>
    <property type="match status" value="1"/>
</dbReference>
<evidence type="ECO:0000256" key="3">
    <source>
        <dbReference type="PROSITE-ProRule" id="PRU00514"/>
    </source>
</evidence>
<protein>
    <recommendedName>
        <fullName evidence="1 3">chorismate mutase</fullName>
        <ecNumber evidence="1 3">5.4.99.5</ecNumber>
    </recommendedName>
</protein>
<dbReference type="PROSITE" id="PS51167">
    <property type="entry name" value="CHORISMATE_MUT_1"/>
    <property type="match status" value="1"/>
</dbReference>
<dbReference type="GO" id="GO:0046417">
    <property type="term" value="P:chorismate metabolic process"/>
    <property type="evidence" value="ECO:0007669"/>
    <property type="project" value="TreeGrafter"/>
</dbReference>
<proteinExistence type="predicted"/>
<dbReference type="GO" id="GO:0009073">
    <property type="term" value="P:aromatic amino acid family biosynthetic process"/>
    <property type="evidence" value="ECO:0007669"/>
    <property type="project" value="UniProtKB-UniRule"/>
</dbReference>
<keyword evidence="2 3" id="KW-0028">Amino-acid biosynthesis</keyword>
<dbReference type="NCBIfam" id="TIGR01796">
    <property type="entry name" value="CM_mono_aroH"/>
    <property type="match status" value="1"/>
</dbReference>
<reference evidence="4" key="1">
    <citation type="submission" date="2022-03" db="EMBL/GenBank/DDBJ databases">
        <title>Complete genome sequence of Caldinitratiruptor microaerophilus.</title>
        <authorList>
            <person name="Mukaiyama R."/>
            <person name="Nishiyama T."/>
            <person name="Ueda K."/>
        </authorList>
    </citation>
    <scope>NUCLEOTIDE SEQUENCE</scope>
    <source>
        <strain evidence="4">JCM 16183</strain>
    </source>
</reference>
<dbReference type="InterPro" id="IPR035959">
    <property type="entry name" value="RutC-like_sf"/>
</dbReference>
<dbReference type="AlphaFoldDB" id="A0AA35G9M2"/>
<dbReference type="Gene3D" id="3.30.1330.40">
    <property type="entry name" value="RutC-like"/>
    <property type="match status" value="1"/>
</dbReference>
<feature type="binding site" evidence="2">
    <location>
        <position position="9"/>
    </location>
    <ligand>
        <name>prephenate</name>
        <dbReference type="ChEBI" id="CHEBI:29934"/>
    </ligand>
</feature>
<evidence type="ECO:0000313" key="5">
    <source>
        <dbReference type="Proteomes" id="UP001163687"/>
    </source>
</evidence>
<keyword evidence="5" id="KW-1185">Reference proteome</keyword>
<accession>A0AA35G9M2</accession>
<dbReference type="CDD" id="cd02185">
    <property type="entry name" value="AroH"/>
    <property type="match status" value="1"/>
</dbReference>
<dbReference type="PANTHER" id="PTHR21164:SF0">
    <property type="entry name" value="CHORISMATE MUTASE AROH"/>
    <property type="match status" value="1"/>
</dbReference>
<name>A0AA35G9M2_9FIRM</name>
<keyword evidence="2 3" id="KW-0057">Aromatic amino acid biosynthesis</keyword>
<feature type="binding site" evidence="2">
    <location>
        <position position="91"/>
    </location>
    <ligand>
        <name>prephenate</name>
        <dbReference type="ChEBI" id="CHEBI:29934"/>
    </ligand>
</feature>
<dbReference type="GO" id="GO:0004106">
    <property type="term" value="F:chorismate mutase activity"/>
    <property type="evidence" value="ECO:0007669"/>
    <property type="project" value="UniProtKB-UniRule"/>
</dbReference>
<dbReference type="PANTHER" id="PTHR21164">
    <property type="entry name" value="CHORISMATE MUTASE"/>
    <property type="match status" value="1"/>
</dbReference>